<evidence type="ECO:0000256" key="3">
    <source>
        <dbReference type="ARBA" id="ARBA00023239"/>
    </source>
</evidence>
<evidence type="ECO:0000256" key="4">
    <source>
        <dbReference type="ARBA" id="ARBA00038493"/>
    </source>
</evidence>
<gene>
    <name evidence="7" type="ORF">PVAG01_00206</name>
</gene>
<dbReference type="Pfam" id="PF01965">
    <property type="entry name" value="DJ-1_PfpI"/>
    <property type="match status" value="1"/>
</dbReference>
<proteinExistence type="inferred from homology"/>
<evidence type="ECO:0000256" key="2">
    <source>
        <dbReference type="ARBA" id="ARBA00023016"/>
    </source>
</evidence>
<dbReference type="EC" id="4.2.1.130" evidence="1"/>
<keyword evidence="8" id="KW-1185">Reference proteome</keyword>
<protein>
    <recommendedName>
        <fullName evidence="1">D-lactate dehydratase</fullName>
        <ecNumber evidence="1">4.2.1.130</ecNumber>
    </recommendedName>
</protein>
<name>A0ABR4PU67_9HELO</name>
<comment type="catalytic activity">
    <reaction evidence="5">
        <text>methylglyoxal + H2O = (R)-lactate + H(+)</text>
        <dbReference type="Rhea" id="RHEA:27754"/>
        <dbReference type="ChEBI" id="CHEBI:15377"/>
        <dbReference type="ChEBI" id="CHEBI:15378"/>
        <dbReference type="ChEBI" id="CHEBI:16004"/>
        <dbReference type="ChEBI" id="CHEBI:17158"/>
        <dbReference type="EC" id="4.2.1.130"/>
    </reaction>
</comment>
<dbReference type="PANTHER" id="PTHR48094:SF11">
    <property type="entry name" value="GLUTATHIONE-INDEPENDENT GLYOXALASE HSP31-RELATED"/>
    <property type="match status" value="1"/>
</dbReference>
<comment type="similarity">
    <text evidence="4">Belongs to the peptidase C56 family. HSP31-like subfamily.</text>
</comment>
<dbReference type="InterPro" id="IPR002818">
    <property type="entry name" value="DJ-1/PfpI"/>
</dbReference>
<dbReference type="Gene3D" id="3.40.50.880">
    <property type="match status" value="1"/>
</dbReference>
<dbReference type="InterPro" id="IPR029062">
    <property type="entry name" value="Class_I_gatase-like"/>
</dbReference>
<sequence length="231" mass="24422">MSAQPKVLFVLTSHSKMGDTGNPTGWYLPEFAHPYEVLSPVAKIDIASPNGGEAPLDPSSVEASKDDSVSTTFLKTKESLWKSTQKLSSFVGKAAEYDAIFFVGGHGPMWDLSVDSTSHKIIQEFYDNKKVISAVCHGPAALAKVQFTNGKSLLDGEPVTGFSNTEEDAVGLTAAMPFSLEDELNKSSGGNYKKVGDWGVNVIVARGGLLITGQNPASAGGVGEAIKKQIV</sequence>
<comment type="caution">
    <text evidence="7">The sequence shown here is derived from an EMBL/GenBank/DDBJ whole genome shotgun (WGS) entry which is preliminary data.</text>
</comment>
<evidence type="ECO:0000313" key="7">
    <source>
        <dbReference type="EMBL" id="KAL3426697.1"/>
    </source>
</evidence>
<evidence type="ECO:0000313" key="8">
    <source>
        <dbReference type="Proteomes" id="UP001629113"/>
    </source>
</evidence>
<dbReference type="CDD" id="cd03141">
    <property type="entry name" value="GATase1_Hsp31_like"/>
    <property type="match status" value="1"/>
</dbReference>
<evidence type="ECO:0000256" key="5">
    <source>
        <dbReference type="ARBA" id="ARBA00048082"/>
    </source>
</evidence>
<keyword evidence="3" id="KW-0456">Lyase</keyword>
<accession>A0ABR4PU67</accession>
<dbReference type="InterPro" id="IPR050325">
    <property type="entry name" value="Prot/Nucl_acid_deglycase"/>
</dbReference>
<dbReference type="PANTHER" id="PTHR48094">
    <property type="entry name" value="PROTEIN/NUCLEIC ACID DEGLYCASE DJ-1-RELATED"/>
    <property type="match status" value="1"/>
</dbReference>
<dbReference type="SUPFAM" id="SSF52317">
    <property type="entry name" value="Class I glutamine amidotransferase-like"/>
    <property type="match status" value="1"/>
</dbReference>
<reference evidence="7 8" key="1">
    <citation type="submission" date="2024-06" db="EMBL/GenBank/DDBJ databases">
        <title>Complete genome of Phlyctema vagabunda strain 19-DSS-EL-015.</title>
        <authorList>
            <person name="Fiorenzani C."/>
        </authorList>
    </citation>
    <scope>NUCLEOTIDE SEQUENCE [LARGE SCALE GENOMIC DNA]</scope>
    <source>
        <strain evidence="7 8">19-DSS-EL-015</strain>
    </source>
</reference>
<dbReference type="EMBL" id="JBFCZG010000001">
    <property type="protein sequence ID" value="KAL3426697.1"/>
    <property type="molecule type" value="Genomic_DNA"/>
</dbReference>
<organism evidence="7 8">
    <name type="scientific">Phlyctema vagabunda</name>
    <dbReference type="NCBI Taxonomy" id="108571"/>
    <lineage>
        <taxon>Eukaryota</taxon>
        <taxon>Fungi</taxon>
        <taxon>Dikarya</taxon>
        <taxon>Ascomycota</taxon>
        <taxon>Pezizomycotina</taxon>
        <taxon>Leotiomycetes</taxon>
        <taxon>Helotiales</taxon>
        <taxon>Dermateaceae</taxon>
        <taxon>Phlyctema</taxon>
    </lineage>
</organism>
<evidence type="ECO:0000259" key="6">
    <source>
        <dbReference type="Pfam" id="PF01965"/>
    </source>
</evidence>
<keyword evidence="2" id="KW-0346">Stress response</keyword>
<dbReference type="Proteomes" id="UP001629113">
    <property type="component" value="Unassembled WGS sequence"/>
</dbReference>
<feature type="domain" description="DJ-1/PfpI" evidence="6">
    <location>
        <begin position="93"/>
        <end position="152"/>
    </location>
</feature>
<evidence type="ECO:0000256" key="1">
    <source>
        <dbReference type="ARBA" id="ARBA00013134"/>
    </source>
</evidence>